<evidence type="ECO:0000256" key="1">
    <source>
        <dbReference type="SAM" id="Phobius"/>
    </source>
</evidence>
<comment type="caution">
    <text evidence="3">The sequence shown here is derived from an EMBL/GenBank/DDBJ whole genome shotgun (WGS) entry which is preliminary data.</text>
</comment>
<protein>
    <submittedName>
        <fullName evidence="3">Uncharacterized protein</fullName>
    </submittedName>
</protein>
<organism evidence="3">
    <name type="scientific">bioreactor metagenome</name>
    <dbReference type="NCBI Taxonomy" id="1076179"/>
    <lineage>
        <taxon>unclassified sequences</taxon>
        <taxon>metagenomes</taxon>
        <taxon>ecological metagenomes</taxon>
    </lineage>
</organism>
<keyword evidence="1" id="KW-1133">Transmembrane helix</keyword>
<dbReference type="AlphaFoldDB" id="A0A644VY68"/>
<feature type="transmembrane region" description="Helical" evidence="1">
    <location>
        <begin position="6"/>
        <end position="25"/>
    </location>
</feature>
<name>A0A644VY68_9ZZZZ</name>
<dbReference type="EMBL" id="VSSQ01000502">
    <property type="protein sequence ID" value="MPL96266.1"/>
    <property type="molecule type" value="Genomic_DNA"/>
</dbReference>
<keyword evidence="1" id="KW-0812">Transmembrane</keyword>
<evidence type="ECO:0000313" key="3">
    <source>
        <dbReference type="EMBL" id="MPL96266.1"/>
    </source>
</evidence>
<reference evidence="3" key="1">
    <citation type="submission" date="2019-08" db="EMBL/GenBank/DDBJ databases">
        <authorList>
            <person name="Kucharzyk K."/>
            <person name="Murdoch R.W."/>
            <person name="Higgins S."/>
            <person name="Loffler F."/>
        </authorList>
    </citation>
    <scope>NUCLEOTIDE SEQUENCE</scope>
</reference>
<keyword evidence="1" id="KW-0472">Membrane</keyword>
<dbReference type="EMBL" id="VSSQ01000502">
    <property type="protein sequence ID" value="MPL96258.1"/>
    <property type="molecule type" value="Genomic_DNA"/>
</dbReference>
<proteinExistence type="predicted"/>
<accession>A0A644VY68</accession>
<evidence type="ECO:0000313" key="2">
    <source>
        <dbReference type="EMBL" id="MPL96258.1"/>
    </source>
</evidence>
<sequence length="125" mass="14577">MTISDWILIISAILVISGWFVNSELNRRHEIAKKRLDYRLDMLLAFIEVFLQMTSSKNPFVEHKNLPTNMADARKKFQLYGKDDEVKMFEEFVTNIESGAVDATNESLKKLIDLVKSRVRKELKI</sequence>
<gene>
    <name evidence="2" type="ORF">SDC9_42433</name>
    <name evidence="3" type="ORF">SDC9_42441</name>
</gene>